<feature type="region of interest" description="Disordered" evidence="1">
    <location>
        <begin position="663"/>
        <end position="710"/>
    </location>
</feature>
<evidence type="ECO:0000313" key="2">
    <source>
        <dbReference type="EMBL" id="CAH2355965.1"/>
    </source>
</evidence>
<keyword evidence="3" id="KW-1185">Reference proteome</keyword>
<proteinExistence type="predicted"/>
<feature type="compositionally biased region" description="Polar residues" evidence="1">
    <location>
        <begin position="678"/>
        <end position="700"/>
    </location>
</feature>
<dbReference type="AlphaFoldDB" id="A0A9P0QUN1"/>
<evidence type="ECO:0000256" key="1">
    <source>
        <dbReference type="SAM" id="MobiDB-lite"/>
    </source>
</evidence>
<dbReference type="PANTHER" id="PTHR21575">
    <property type="entry name" value="PROTEIN HID1"/>
    <property type="match status" value="1"/>
</dbReference>
<dbReference type="InterPro" id="IPR026705">
    <property type="entry name" value="Hid-1/Ecm30"/>
</dbReference>
<dbReference type="OrthoDB" id="432953at2759"/>
<dbReference type="GO" id="GO:0000138">
    <property type="term" value="C:Golgi trans cisterna"/>
    <property type="evidence" value="ECO:0007669"/>
    <property type="project" value="TreeGrafter"/>
</dbReference>
<dbReference type="GO" id="GO:0016020">
    <property type="term" value="C:membrane"/>
    <property type="evidence" value="ECO:0007669"/>
    <property type="project" value="TreeGrafter"/>
</dbReference>
<organism evidence="2 3">
    <name type="scientific">[Candida] railenensis</name>
    <dbReference type="NCBI Taxonomy" id="45579"/>
    <lineage>
        <taxon>Eukaryota</taxon>
        <taxon>Fungi</taxon>
        <taxon>Dikarya</taxon>
        <taxon>Ascomycota</taxon>
        <taxon>Saccharomycotina</taxon>
        <taxon>Pichiomycetes</taxon>
        <taxon>Debaryomycetaceae</taxon>
        <taxon>Kurtzmaniella</taxon>
    </lineage>
</organism>
<gene>
    <name evidence="2" type="ORF">CLIB1423_40S00452</name>
</gene>
<dbReference type="Proteomes" id="UP000837801">
    <property type="component" value="Unassembled WGS sequence"/>
</dbReference>
<dbReference type="Pfam" id="PF12722">
    <property type="entry name" value="Hid1"/>
    <property type="match status" value="1"/>
</dbReference>
<accession>A0A9P0QUN1</accession>
<name>A0A9P0QUN1_9ASCO</name>
<dbReference type="GO" id="GO:0005797">
    <property type="term" value="C:Golgi medial cisterna"/>
    <property type="evidence" value="ECO:0007669"/>
    <property type="project" value="TreeGrafter"/>
</dbReference>
<sequence length="1060" mass="119647">MMRTAEERTRFKTHFFKLGQGRVFSSDDETFWRVFWQIPKTTNDIFELFTVQDIKSVRDQNIVNFVTFLRVLIIKLCTEEQNTGATSSSTGDVGRLNVQEVLNCMRWLSKVLPLFFELKDEALERKFFWCDEFNAMDFMGYTAGSKGGAKNESSDVAKDSTRFLAVRLMHKILELLFYKGFTIDRRNSNYQQTDSEDPVAFRLWESGIGSSNSKYSPPNLIIESNRTETLRLLLTLLSQSFYLPTTSIVAEGNRFLIFLVTTTPRIQLLTLVCSLLNVVCRAARTSNDKNSLSYSNSSLTEMRHLFVAYSIQLLCIMIVFPLPPQDKIQFLYDYRILEEGKSAANLARVYFGKLHKESELYFIATYFMNVLRNPMDLAKTSEDSLSFPSYGRGGASSTSPPCWISEVTMLLWELFQCNKNFKQLIKEKFMNELFILLLYHIYTYHNIPQLQNFIRVCTYFMLYLSSDITLTEKLCQPIDMEIYSNFPNHFKCSTAPTTMRDVAVSQICVLLTNSSQLVPSANSDLYITSLVEILYNLIPVVSKEPWPEHLSKKTKDETLASPNPSGGLNYGTCVLITQVVTKFSTKKFIFEKSYHSDLLALVVRSVCTAIIKHPRPSRMLLFNILKNEKGYDLIWNTIYSMKSEYFSGDTLIVKEEFDEFEENNEGASAANETGSEVGRTNSNGSIYNNDSYSQSNTSLPPSELPFRNRSNSSIDLALRPKLPTGMSSKAREKLPMDAPLKRSWGGNDSLRIILTIILPHLKVALKEVWSTRDDSTSSSIDTYTLIKHIEATDFDALIQENKRQINFDFLPETPIETLKFSWSYLSLGWYLSLLYGNVYNTVDNVRVYTGNNNYKIVKNISASIASFTKISSWTSTSSSSNSAVNTQDGTSDESKKVVELVSRALTSTNHWSQTSIILFKIQSMKQESFLSTLNTKFAFVGAGHGAALGSNNGNESPTIGPGIKIGEGGDNSTPTTPRMIPEVTRRISDFRLNNNNSRTSISSNQSNGVGGFGGGSLVNTPIEEQGEFFSKRSSVSSLHSLNLMNRSNDATPRNSISTQE</sequence>
<evidence type="ECO:0000313" key="3">
    <source>
        <dbReference type="Proteomes" id="UP000837801"/>
    </source>
</evidence>
<comment type="caution">
    <text evidence="2">The sequence shown here is derived from an EMBL/GenBank/DDBJ whole genome shotgun (WGS) entry which is preliminary data.</text>
</comment>
<protein>
    <submittedName>
        <fullName evidence="2">Uncharacterized protein</fullName>
    </submittedName>
</protein>
<feature type="compositionally biased region" description="Low complexity" evidence="1">
    <location>
        <begin position="993"/>
        <end position="1007"/>
    </location>
</feature>
<feature type="region of interest" description="Disordered" evidence="1">
    <location>
        <begin position="993"/>
        <end position="1017"/>
    </location>
</feature>
<reference evidence="2" key="1">
    <citation type="submission" date="2022-03" db="EMBL/GenBank/DDBJ databases">
        <authorList>
            <person name="Legras J.-L."/>
            <person name="Devillers H."/>
            <person name="Grondin C."/>
        </authorList>
    </citation>
    <scope>NUCLEOTIDE SEQUENCE</scope>
    <source>
        <strain evidence="2">CLIB 1423</strain>
    </source>
</reference>
<dbReference type="EMBL" id="CAKXYY010000040">
    <property type="protein sequence ID" value="CAH2355965.1"/>
    <property type="molecule type" value="Genomic_DNA"/>
</dbReference>
<dbReference type="PANTHER" id="PTHR21575:SF12">
    <property type="entry name" value="PROTEIN HID1"/>
    <property type="match status" value="1"/>
</dbReference>